<name>A0A0R2K2E1_LACAM</name>
<dbReference type="AlphaFoldDB" id="A0A0R2K2E1"/>
<dbReference type="Proteomes" id="UP000051529">
    <property type="component" value="Unassembled WGS sequence"/>
</dbReference>
<evidence type="ECO:0000313" key="2">
    <source>
        <dbReference type="Proteomes" id="UP000051529"/>
    </source>
</evidence>
<organism evidence="1 2">
    <name type="scientific">Lactobacillus amylovorus subsp. animalium DSM 16698</name>
    <dbReference type="NCBI Taxonomy" id="695563"/>
    <lineage>
        <taxon>Bacteria</taxon>
        <taxon>Bacillati</taxon>
        <taxon>Bacillota</taxon>
        <taxon>Bacilli</taxon>
        <taxon>Lactobacillales</taxon>
        <taxon>Lactobacillaceae</taxon>
        <taxon>Lactobacillus</taxon>
        <taxon>Lactobacillus amylovorus subsp. animalium</taxon>
    </lineage>
</organism>
<evidence type="ECO:0000313" key="1">
    <source>
        <dbReference type="EMBL" id="KRN83801.1"/>
    </source>
</evidence>
<comment type="caution">
    <text evidence="1">The sequence shown here is derived from an EMBL/GenBank/DDBJ whole genome shotgun (WGS) entry which is preliminary data.</text>
</comment>
<protein>
    <submittedName>
        <fullName evidence="1">Uncharacterized protein</fullName>
    </submittedName>
</protein>
<dbReference type="EMBL" id="JQBQ01000084">
    <property type="protein sequence ID" value="KRN83801.1"/>
    <property type="molecule type" value="Genomic_DNA"/>
</dbReference>
<accession>A0A0R2K2E1</accession>
<dbReference type="PATRIC" id="fig|695563.3.peg.2003"/>
<sequence>MTSEMAIYNQNGLVLAADSALTFSIAGRPVNTLNSATKLFAIDKSHYVGIMIYNNATFMGISWQVIINSFKDYIKDEPQDTLDDYVQTFIKYVETMNIYTEASQIKMIQEYAILLRDGLHIPTSDEPSEIQIVVKSIMRYKNRFDTEGLLNIDKDKFVSEFKPWIVKVFREKYGRHYQNLEKLFVDTVYDYVCSSEMIAKTFTGIIFAGYGVKDLFPSVEQLSFDGTYLNTIKYRKEWTRTADPFGEDHSEASIIPIGQRDTAYSILNGIGQDLDDLRLEEINQLETELKNDANLYLEDQDDIKSFEKAVSSLLIQNNKEFNQLVKQNYTEPFVDMIQTLSIQEMGEIAETLVSATAFKRKYSGDLRTSGGPIDILAISRSDGVRWLNN</sequence>
<proteinExistence type="predicted"/>
<dbReference type="RefSeq" id="WP_056985919.1">
    <property type="nucleotide sequence ID" value="NZ_JQBQ01000084.1"/>
</dbReference>
<gene>
    <name evidence="1" type="ORF">IV44_GL001925</name>
</gene>
<reference evidence="1 2" key="1">
    <citation type="journal article" date="2015" name="Genome Announc.">
        <title>Expanding the biotechnology potential of lactobacilli through comparative genomics of 213 strains and associated genera.</title>
        <authorList>
            <person name="Sun Z."/>
            <person name="Harris H.M."/>
            <person name="McCann A."/>
            <person name="Guo C."/>
            <person name="Argimon S."/>
            <person name="Zhang W."/>
            <person name="Yang X."/>
            <person name="Jeffery I.B."/>
            <person name="Cooney J.C."/>
            <person name="Kagawa T.F."/>
            <person name="Liu W."/>
            <person name="Song Y."/>
            <person name="Salvetti E."/>
            <person name="Wrobel A."/>
            <person name="Rasinkangas P."/>
            <person name="Parkhill J."/>
            <person name="Rea M.C."/>
            <person name="O'Sullivan O."/>
            <person name="Ritari J."/>
            <person name="Douillard F.P."/>
            <person name="Paul Ross R."/>
            <person name="Yang R."/>
            <person name="Briner A.E."/>
            <person name="Felis G.E."/>
            <person name="de Vos W.M."/>
            <person name="Barrangou R."/>
            <person name="Klaenhammer T.R."/>
            <person name="Caufield P.W."/>
            <person name="Cui Y."/>
            <person name="Zhang H."/>
            <person name="O'Toole P.W."/>
        </authorList>
    </citation>
    <scope>NUCLEOTIDE SEQUENCE [LARGE SCALE GENOMIC DNA]</scope>
    <source>
        <strain evidence="1 2">DSM 16698</strain>
    </source>
</reference>